<gene>
    <name evidence="4" type="ORF">G6Z83_06620</name>
</gene>
<evidence type="ECO:0000313" key="5">
    <source>
        <dbReference type="Proteomes" id="UP000501676"/>
    </source>
</evidence>
<evidence type="ECO:0000313" key="4">
    <source>
        <dbReference type="EMBL" id="QIH24338.1"/>
    </source>
</evidence>
<feature type="DNA-binding region" description="H-T-H motif" evidence="2">
    <location>
        <begin position="30"/>
        <end position="49"/>
    </location>
</feature>
<dbReference type="PROSITE" id="PS50977">
    <property type="entry name" value="HTH_TETR_2"/>
    <property type="match status" value="1"/>
</dbReference>
<accession>A0A6G7BA96</accession>
<dbReference type="RefSeq" id="WP_006729343.1">
    <property type="nucleotide sequence ID" value="NZ_CABKQA010000001.1"/>
</dbReference>
<dbReference type="SUPFAM" id="SSF46689">
    <property type="entry name" value="Homeodomain-like"/>
    <property type="match status" value="1"/>
</dbReference>
<sequence length="221" mass="25457">MARQKNMKRRRAILCSTFALLREKGIKNVSLKMIAERSNISKSLLQSYYPHKNKLITEIIIGFKTTILRNLPQASFYSINEFAKVKAFIYLILQIGMTDKGISQILESILKDRNNKTVWDNILDDWLVANKIKDKLGTNEQVQVGLSFVVSGGTNLYFKRKELNLSAEDISNIMVKSFMTTFLNSSDQEINEAITEGHDMIVRFDMNKVFKIINSMFLEEE</sequence>
<dbReference type="InterPro" id="IPR009057">
    <property type="entry name" value="Homeodomain-like_sf"/>
</dbReference>
<dbReference type="InterPro" id="IPR001647">
    <property type="entry name" value="HTH_TetR"/>
</dbReference>
<evidence type="ECO:0000256" key="1">
    <source>
        <dbReference type="ARBA" id="ARBA00023125"/>
    </source>
</evidence>
<name>A0A6G7BA96_9LACO</name>
<dbReference type="Proteomes" id="UP000501676">
    <property type="component" value="Chromosome"/>
</dbReference>
<organism evidence="4 5">
    <name type="scientific">Lactobacillus iners</name>
    <dbReference type="NCBI Taxonomy" id="147802"/>
    <lineage>
        <taxon>Bacteria</taxon>
        <taxon>Bacillati</taxon>
        <taxon>Bacillota</taxon>
        <taxon>Bacilli</taxon>
        <taxon>Lactobacillales</taxon>
        <taxon>Lactobacillaceae</taxon>
        <taxon>Lactobacillus</taxon>
    </lineage>
</organism>
<dbReference type="GO" id="GO:0003677">
    <property type="term" value="F:DNA binding"/>
    <property type="evidence" value="ECO:0007669"/>
    <property type="project" value="UniProtKB-UniRule"/>
</dbReference>
<dbReference type="Pfam" id="PF00440">
    <property type="entry name" value="TetR_N"/>
    <property type="match status" value="1"/>
</dbReference>
<evidence type="ECO:0000259" key="3">
    <source>
        <dbReference type="PROSITE" id="PS50977"/>
    </source>
</evidence>
<proteinExistence type="predicted"/>
<protein>
    <submittedName>
        <fullName evidence="4">TetR/AcrR family transcriptional regulator</fullName>
    </submittedName>
</protein>
<reference evidence="4 5" key="1">
    <citation type="submission" date="2020-02" db="EMBL/GenBank/DDBJ databases">
        <title>Complete genome sequences of six Lactobacillus iners strains isolated from the human vagina.</title>
        <authorList>
            <person name="France M.T."/>
            <person name="Rutt L."/>
            <person name="Narina S."/>
            <person name="Arbaugh S."/>
            <person name="Humphrys M.S."/>
            <person name="Ma B."/>
            <person name="Hayward M.R."/>
            <person name="Relman D."/>
            <person name="Kwon D.S."/>
            <person name="Ravel J."/>
        </authorList>
    </citation>
    <scope>NUCLEOTIDE SEQUENCE [LARGE SCALE GENOMIC DNA]</scope>
    <source>
        <strain evidence="4 5">C0210C1</strain>
    </source>
</reference>
<dbReference type="Gene3D" id="1.10.357.10">
    <property type="entry name" value="Tetracycline Repressor, domain 2"/>
    <property type="match status" value="1"/>
</dbReference>
<feature type="domain" description="HTH tetR-type" evidence="3">
    <location>
        <begin position="7"/>
        <end position="67"/>
    </location>
</feature>
<dbReference type="AlphaFoldDB" id="A0A6G7BA96"/>
<evidence type="ECO:0000256" key="2">
    <source>
        <dbReference type="PROSITE-ProRule" id="PRU00335"/>
    </source>
</evidence>
<dbReference type="EMBL" id="CP049228">
    <property type="protein sequence ID" value="QIH24338.1"/>
    <property type="molecule type" value="Genomic_DNA"/>
</dbReference>
<dbReference type="GeneID" id="93222037"/>
<keyword evidence="1 2" id="KW-0238">DNA-binding</keyword>